<dbReference type="Gene3D" id="3.30.160.20">
    <property type="match status" value="4"/>
</dbReference>
<protein>
    <submittedName>
        <fullName evidence="3">Uncharacterized protein</fullName>
    </submittedName>
</protein>
<dbReference type="SUPFAM" id="SSF54768">
    <property type="entry name" value="dsRNA-binding domain-like"/>
    <property type="match status" value="4"/>
</dbReference>
<dbReference type="GO" id="GO:0003723">
    <property type="term" value="F:RNA binding"/>
    <property type="evidence" value="ECO:0007669"/>
    <property type="project" value="UniProtKB-UniRule"/>
</dbReference>
<gene>
    <name evidence="3" type="ORF">PACLA_8A086331</name>
</gene>
<organism evidence="3 4">
    <name type="scientific">Paramuricea clavata</name>
    <name type="common">Red gorgonian</name>
    <name type="synonym">Violescent sea-whip</name>
    <dbReference type="NCBI Taxonomy" id="317549"/>
    <lineage>
        <taxon>Eukaryota</taxon>
        <taxon>Metazoa</taxon>
        <taxon>Cnidaria</taxon>
        <taxon>Anthozoa</taxon>
        <taxon>Octocorallia</taxon>
        <taxon>Malacalcyonacea</taxon>
        <taxon>Plexauridae</taxon>
        <taxon>Paramuricea</taxon>
    </lineage>
</organism>
<dbReference type="AlphaFoldDB" id="A0A7D9LFW7"/>
<dbReference type="SMART" id="SM00358">
    <property type="entry name" value="DSRM"/>
    <property type="match status" value="3"/>
</dbReference>
<dbReference type="EMBL" id="CACRXK020019678">
    <property type="protein sequence ID" value="CAB4033936.1"/>
    <property type="molecule type" value="Genomic_DNA"/>
</dbReference>
<dbReference type="PANTHER" id="PTHR46031">
    <property type="match status" value="1"/>
</dbReference>
<keyword evidence="2" id="KW-0694">RNA-binding</keyword>
<evidence type="ECO:0000313" key="3">
    <source>
        <dbReference type="EMBL" id="CAB4033936.1"/>
    </source>
</evidence>
<dbReference type="Proteomes" id="UP001152795">
    <property type="component" value="Unassembled WGS sequence"/>
</dbReference>
<dbReference type="OrthoDB" id="5988181at2759"/>
<dbReference type="Pfam" id="PF00035">
    <property type="entry name" value="dsrm"/>
    <property type="match status" value="4"/>
</dbReference>
<proteinExistence type="predicted"/>
<dbReference type="PANTHER" id="PTHR46031:SF26">
    <property type="entry name" value="DOUBLE-STRANDED RNA-BINDING PROTEIN 2"/>
    <property type="match status" value="1"/>
</dbReference>
<reference evidence="3" key="1">
    <citation type="submission" date="2020-04" db="EMBL/GenBank/DDBJ databases">
        <authorList>
            <person name="Alioto T."/>
            <person name="Alioto T."/>
            <person name="Gomez Garrido J."/>
        </authorList>
    </citation>
    <scope>NUCLEOTIDE SEQUENCE</scope>
    <source>
        <strain evidence="3">A484AB</strain>
    </source>
</reference>
<comment type="caution">
    <text evidence="3">The sequence shown here is derived from an EMBL/GenBank/DDBJ whole genome shotgun (WGS) entry which is preliminary data.</text>
</comment>
<dbReference type="InterPro" id="IPR014720">
    <property type="entry name" value="dsRBD_dom"/>
</dbReference>
<evidence type="ECO:0000256" key="2">
    <source>
        <dbReference type="ARBA" id="ARBA00022884"/>
    </source>
</evidence>
<name>A0A7D9LFW7_PARCT</name>
<sequence>MFVSIVLFDGKDFKSKRKPSKKEAEQNAAEEALKFLGNEEVEVSSETNESQLAEHQVMDNTWTQQRDKNYKNMLQEKAQKQKIPYPIYFYKQTDTGFLSEVMYDGRTYSPDMSPQNKKIDAEQKAAQFVLAYLDSEERSVLTSGNACPPQPDNASDEEGRKVSPTKNASKQFRVILNEHVQKITKGQLPDLYKTEKNSDGKFVCTATVFGEVYKSPSGMNSISDAKESAASEACKVLQLAETVSGNSPREEERYELISGNASPPQPDNASDEEGRKVSPTKNASQQFRVILNEHVQKITKGQLPDLYKTEKNSDGKFVCTATVFGEVYKSPSGMNSISDAKESAASEACKVLQLADAVSGNSPR</sequence>
<evidence type="ECO:0000256" key="1">
    <source>
        <dbReference type="ARBA" id="ARBA00022737"/>
    </source>
</evidence>
<evidence type="ECO:0000313" key="4">
    <source>
        <dbReference type="Proteomes" id="UP001152795"/>
    </source>
</evidence>
<dbReference type="PROSITE" id="PS50137">
    <property type="entry name" value="DS_RBD"/>
    <property type="match status" value="1"/>
</dbReference>
<keyword evidence="4" id="KW-1185">Reference proteome</keyword>
<accession>A0A7D9LFW7</accession>
<keyword evidence="1" id="KW-0677">Repeat</keyword>